<keyword evidence="5" id="KW-1185">Reference proteome</keyword>
<feature type="repeat" description="WD" evidence="3">
    <location>
        <begin position="153"/>
        <end position="194"/>
    </location>
</feature>
<dbReference type="PANTHER" id="PTHR19879">
    <property type="entry name" value="TRANSCRIPTION INITIATION FACTOR TFIID"/>
    <property type="match status" value="1"/>
</dbReference>
<dbReference type="PRINTS" id="PR00320">
    <property type="entry name" value="GPROTEINBRPT"/>
</dbReference>
<feature type="non-terminal residue" evidence="4">
    <location>
        <position position="202"/>
    </location>
</feature>
<dbReference type="InterPro" id="IPR036322">
    <property type="entry name" value="WD40_repeat_dom_sf"/>
</dbReference>
<organism evidence="4 5">
    <name type="scientific">Linnemannia exigua</name>
    <dbReference type="NCBI Taxonomy" id="604196"/>
    <lineage>
        <taxon>Eukaryota</taxon>
        <taxon>Fungi</taxon>
        <taxon>Fungi incertae sedis</taxon>
        <taxon>Mucoromycota</taxon>
        <taxon>Mortierellomycotina</taxon>
        <taxon>Mortierellomycetes</taxon>
        <taxon>Mortierellales</taxon>
        <taxon>Mortierellaceae</taxon>
        <taxon>Linnemannia</taxon>
    </lineage>
</organism>
<evidence type="ECO:0000313" key="4">
    <source>
        <dbReference type="EMBL" id="KAG0247618.1"/>
    </source>
</evidence>
<sequence length="202" mass="21639">MLSVAISSSGQWVASGDEDGVVRLWYANNSDKNSIDLKGHQRSVNSIVFSSDNKHIASGSDDGTVRIWDIVTKKEVCRLPHGEAVKCLAYLPSGKQLASGGNSCNIWDVSTGELDSIFQHTQGVVTIVFSLDGERLWTGTGDRKVHDWKSSIAGQYTALVSTTAFSGDSRLIASSLGGNDVHLWDTESGKRLAALSDHSGSI</sequence>
<protein>
    <recommendedName>
        <fullName evidence="6">WD40 repeat-like protein</fullName>
    </recommendedName>
</protein>
<feature type="repeat" description="WD" evidence="3">
    <location>
        <begin position="117"/>
        <end position="149"/>
    </location>
</feature>
<keyword evidence="2" id="KW-0677">Repeat</keyword>
<dbReference type="Proteomes" id="UP001194580">
    <property type="component" value="Unassembled WGS sequence"/>
</dbReference>
<dbReference type="SMART" id="SM00320">
    <property type="entry name" value="WD40"/>
    <property type="match status" value="4"/>
</dbReference>
<dbReference type="PROSITE" id="PS50294">
    <property type="entry name" value="WD_REPEATS_REGION"/>
    <property type="match status" value="2"/>
</dbReference>
<name>A0AAD4CZG8_9FUNG</name>
<evidence type="ECO:0000256" key="2">
    <source>
        <dbReference type="ARBA" id="ARBA00022737"/>
    </source>
</evidence>
<dbReference type="InterPro" id="IPR019775">
    <property type="entry name" value="WD40_repeat_CS"/>
</dbReference>
<reference evidence="4" key="1">
    <citation type="journal article" date="2020" name="Fungal Divers.">
        <title>Resolving the Mortierellaceae phylogeny through synthesis of multi-gene phylogenetics and phylogenomics.</title>
        <authorList>
            <person name="Vandepol N."/>
            <person name="Liber J."/>
            <person name="Desiro A."/>
            <person name="Na H."/>
            <person name="Kennedy M."/>
            <person name="Barry K."/>
            <person name="Grigoriev I.V."/>
            <person name="Miller A.N."/>
            <person name="O'Donnell K."/>
            <person name="Stajich J.E."/>
            <person name="Bonito G."/>
        </authorList>
    </citation>
    <scope>NUCLEOTIDE SEQUENCE</scope>
    <source>
        <strain evidence="4">NRRL 28262</strain>
    </source>
</reference>
<keyword evidence="1 3" id="KW-0853">WD repeat</keyword>
<dbReference type="AlphaFoldDB" id="A0AAD4CZG8"/>
<dbReference type="PANTHER" id="PTHR19879:SF9">
    <property type="entry name" value="TRANSCRIPTION INITIATION FACTOR TFIID SUBUNIT 5"/>
    <property type="match status" value="1"/>
</dbReference>
<dbReference type="Pfam" id="PF00400">
    <property type="entry name" value="WD40"/>
    <property type="match status" value="4"/>
</dbReference>
<dbReference type="PROSITE" id="PS00678">
    <property type="entry name" value="WD_REPEATS_1"/>
    <property type="match status" value="1"/>
</dbReference>
<evidence type="ECO:0008006" key="6">
    <source>
        <dbReference type="Google" id="ProtNLM"/>
    </source>
</evidence>
<dbReference type="Gene3D" id="2.130.10.10">
    <property type="entry name" value="YVTN repeat-like/Quinoprotein amine dehydrogenase"/>
    <property type="match status" value="2"/>
</dbReference>
<dbReference type="EMBL" id="JAAAIL010004537">
    <property type="protein sequence ID" value="KAG0247618.1"/>
    <property type="molecule type" value="Genomic_DNA"/>
</dbReference>
<comment type="caution">
    <text evidence="4">The sequence shown here is derived from an EMBL/GenBank/DDBJ whole genome shotgun (WGS) entry which is preliminary data.</text>
</comment>
<dbReference type="InterPro" id="IPR020472">
    <property type="entry name" value="WD40_PAC1"/>
</dbReference>
<dbReference type="PROSITE" id="PS50082">
    <property type="entry name" value="WD_REPEATS_2"/>
    <property type="match status" value="4"/>
</dbReference>
<feature type="repeat" description="WD" evidence="3">
    <location>
        <begin position="37"/>
        <end position="78"/>
    </location>
</feature>
<evidence type="ECO:0000256" key="1">
    <source>
        <dbReference type="ARBA" id="ARBA00022574"/>
    </source>
</evidence>
<dbReference type="InterPro" id="IPR015943">
    <property type="entry name" value="WD40/YVTN_repeat-like_dom_sf"/>
</dbReference>
<proteinExistence type="predicted"/>
<accession>A0AAD4CZG8</accession>
<dbReference type="SUPFAM" id="SSF50978">
    <property type="entry name" value="WD40 repeat-like"/>
    <property type="match status" value="1"/>
</dbReference>
<evidence type="ECO:0000313" key="5">
    <source>
        <dbReference type="Proteomes" id="UP001194580"/>
    </source>
</evidence>
<feature type="repeat" description="WD" evidence="3">
    <location>
        <begin position="1"/>
        <end position="35"/>
    </location>
</feature>
<gene>
    <name evidence="4" type="ORF">BGZ95_008542</name>
</gene>
<dbReference type="InterPro" id="IPR001680">
    <property type="entry name" value="WD40_rpt"/>
</dbReference>
<evidence type="ECO:0000256" key="3">
    <source>
        <dbReference type="PROSITE-ProRule" id="PRU00221"/>
    </source>
</evidence>